<dbReference type="Gene3D" id="3.40.630.30">
    <property type="match status" value="1"/>
</dbReference>
<evidence type="ECO:0000256" key="1">
    <source>
        <dbReference type="ARBA" id="ARBA00022679"/>
    </source>
</evidence>
<dbReference type="EMBL" id="BAAAMJ010000024">
    <property type="protein sequence ID" value="GAA1913459.1"/>
    <property type="molecule type" value="Genomic_DNA"/>
</dbReference>
<dbReference type="SUPFAM" id="SSF55729">
    <property type="entry name" value="Acyl-CoA N-acyltransferases (Nat)"/>
    <property type="match status" value="1"/>
</dbReference>
<keyword evidence="2" id="KW-0012">Acyltransferase</keyword>
<dbReference type="Proteomes" id="UP001501303">
    <property type="component" value="Unassembled WGS sequence"/>
</dbReference>
<protein>
    <submittedName>
        <fullName evidence="4">GNAT family N-acetyltransferase</fullName>
    </submittedName>
</protein>
<dbReference type="PROSITE" id="PS51186">
    <property type="entry name" value="GNAT"/>
    <property type="match status" value="1"/>
</dbReference>
<keyword evidence="1" id="KW-0808">Transferase</keyword>
<evidence type="ECO:0000313" key="5">
    <source>
        <dbReference type="Proteomes" id="UP001501303"/>
    </source>
</evidence>
<reference evidence="4 5" key="1">
    <citation type="journal article" date="2019" name="Int. J. Syst. Evol. Microbiol.">
        <title>The Global Catalogue of Microorganisms (GCM) 10K type strain sequencing project: providing services to taxonomists for standard genome sequencing and annotation.</title>
        <authorList>
            <consortium name="The Broad Institute Genomics Platform"/>
            <consortium name="The Broad Institute Genome Sequencing Center for Infectious Disease"/>
            <person name="Wu L."/>
            <person name="Ma J."/>
        </authorList>
    </citation>
    <scope>NUCLEOTIDE SEQUENCE [LARGE SCALE GENOMIC DNA]</scope>
    <source>
        <strain evidence="4 5">JCM 13581</strain>
    </source>
</reference>
<feature type="domain" description="N-acetyltransferase" evidence="3">
    <location>
        <begin position="1"/>
        <end position="152"/>
    </location>
</feature>
<dbReference type="InterPro" id="IPR000182">
    <property type="entry name" value="GNAT_dom"/>
</dbReference>
<dbReference type="PANTHER" id="PTHR43072">
    <property type="entry name" value="N-ACETYLTRANSFERASE"/>
    <property type="match status" value="1"/>
</dbReference>
<keyword evidence="5" id="KW-1185">Reference proteome</keyword>
<sequence>MPGVCALVNHYIEHAVANFRTEPQRPKEWEELWHAHHGRYPWLVAEQDGEIAGFCCAGPWKTRGAYAWTAESTVYVGPDRLGQGLGSRLYRPLLATLAAQGFRSVVAGITLPNPGSVALHTSMGFEPAGLIRAAGFKFGAWHDVGYWQLRLAGDGPPGEVLPVPPGAG</sequence>
<evidence type="ECO:0000256" key="2">
    <source>
        <dbReference type="ARBA" id="ARBA00023315"/>
    </source>
</evidence>
<name>A0ABN2P680_9ACTN</name>
<comment type="caution">
    <text evidence="4">The sequence shown here is derived from an EMBL/GenBank/DDBJ whole genome shotgun (WGS) entry which is preliminary data.</text>
</comment>
<proteinExistence type="predicted"/>
<dbReference type="InterPro" id="IPR016181">
    <property type="entry name" value="Acyl_CoA_acyltransferase"/>
</dbReference>
<evidence type="ECO:0000313" key="4">
    <source>
        <dbReference type="EMBL" id="GAA1913459.1"/>
    </source>
</evidence>
<gene>
    <name evidence="4" type="ORF">GCM10009716_23770</name>
</gene>
<dbReference type="Pfam" id="PF00583">
    <property type="entry name" value="Acetyltransf_1"/>
    <property type="match status" value="1"/>
</dbReference>
<accession>A0ABN2P680</accession>
<organism evidence="4 5">
    <name type="scientific">Streptomyces sodiiphilus</name>
    <dbReference type="NCBI Taxonomy" id="226217"/>
    <lineage>
        <taxon>Bacteria</taxon>
        <taxon>Bacillati</taxon>
        <taxon>Actinomycetota</taxon>
        <taxon>Actinomycetes</taxon>
        <taxon>Kitasatosporales</taxon>
        <taxon>Streptomycetaceae</taxon>
        <taxon>Streptomyces</taxon>
    </lineage>
</organism>
<evidence type="ECO:0000259" key="3">
    <source>
        <dbReference type="PROSITE" id="PS51186"/>
    </source>
</evidence>
<dbReference type="CDD" id="cd04301">
    <property type="entry name" value="NAT_SF"/>
    <property type="match status" value="1"/>
</dbReference>
<dbReference type="PANTHER" id="PTHR43072:SF23">
    <property type="entry name" value="UPF0039 PROTEIN C11D3.02C"/>
    <property type="match status" value="1"/>
</dbReference>